<name>A0AAE9XPY0_9PROT</name>
<organism evidence="1 2">
    <name type="scientific">Gimibacter soli</name>
    <dbReference type="NCBI Taxonomy" id="3024400"/>
    <lineage>
        <taxon>Bacteria</taxon>
        <taxon>Pseudomonadati</taxon>
        <taxon>Pseudomonadota</taxon>
        <taxon>Alphaproteobacteria</taxon>
        <taxon>Kordiimonadales</taxon>
        <taxon>Temperatibacteraceae</taxon>
        <taxon>Gimibacter</taxon>
    </lineage>
</organism>
<dbReference type="KEGG" id="gso:PH603_04570"/>
<reference evidence="1" key="1">
    <citation type="submission" date="2023-01" db="EMBL/GenBank/DDBJ databases">
        <title>The genome sequence of Kordiimonadaceae bacterium 6D33.</title>
        <authorList>
            <person name="Liu Y."/>
        </authorList>
    </citation>
    <scope>NUCLEOTIDE SEQUENCE</scope>
    <source>
        <strain evidence="1">6D33</strain>
    </source>
</reference>
<dbReference type="RefSeq" id="WP_289504785.1">
    <property type="nucleotide sequence ID" value="NZ_CP116805.1"/>
</dbReference>
<accession>A0AAE9XPY0</accession>
<keyword evidence="2" id="KW-1185">Reference proteome</keyword>
<evidence type="ECO:0000313" key="1">
    <source>
        <dbReference type="EMBL" id="WCL55032.1"/>
    </source>
</evidence>
<evidence type="ECO:0000313" key="2">
    <source>
        <dbReference type="Proteomes" id="UP001217500"/>
    </source>
</evidence>
<dbReference type="AlphaFoldDB" id="A0AAE9XPY0"/>
<proteinExistence type="predicted"/>
<protein>
    <submittedName>
        <fullName evidence="1">Uncharacterized protein</fullName>
    </submittedName>
</protein>
<sequence length="260" mass="27842">MIAPMIADHLARFIASAVPGARALGLVDEAIGIQARHRRQAEAWAPHLTRTRDIITSHLEFADPAEPVVVLGAGLGLDLPLGALDAHPSGALLIDAVRLPAMRKALKEYDNLGFELHDVTGLIRPYAKARDGAAVEAPALAPVPVAGAGMIVSVNLLSQLALPFIDSPPESEEDKNTRRALIAAHLDALKAADCPVLLITDVMREEADALGTRAYETVPADLIADWPGAEVARWDWHLAPKGENRDGTTITLQVGAWFRR</sequence>
<dbReference type="Proteomes" id="UP001217500">
    <property type="component" value="Chromosome"/>
</dbReference>
<dbReference type="EMBL" id="CP116805">
    <property type="protein sequence ID" value="WCL55032.1"/>
    <property type="molecule type" value="Genomic_DNA"/>
</dbReference>
<gene>
    <name evidence="1" type="ORF">PH603_04570</name>
</gene>